<reference evidence="1" key="1">
    <citation type="journal article" date="2015" name="Nature">
        <title>Complex archaea that bridge the gap between prokaryotes and eukaryotes.</title>
        <authorList>
            <person name="Spang A."/>
            <person name="Saw J.H."/>
            <person name="Jorgensen S.L."/>
            <person name="Zaremba-Niedzwiedzka K."/>
            <person name="Martijn J."/>
            <person name="Lind A.E."/>
            <person name="van Eijk R."/>
            <person name="Schleper C."/>
            <person name="Guy L."/>
            <person name="Ettema T.J."/>
        </authorList>
    </citation>
    <scope>NUCLEOTIDE SEQUENCE</scope>
</reference>
<protein>
    <recommendedName>
        <fullName evidence="2">NTP pyrophosphohydrolase MazG putative catalytic core domain-containing protein</fullName>
    </recommendedName>
</protein>
<accession>A0A0F9SCL4</accession>
<dbReference type="AlphaFoldDB" id="A0A0F9SCL4"/>
<sequence length="98" mass="11394">MIRVAIIYSRTQDGRIPQEKHQRGTYGDFSKVVEEIQELQDAHEQSAKIMVLCELADLYGAIEAYVWKHYKLTMKDINLMSELTKKAFEDGTRISKQD</sequence>
<name>A0A0F9SCL4_9ZZZZ</name>
<gene>
    <name evidence="1" type="ORF">LCGC14_0469500</name>
</gene>
<comment type="caution">
    <text evidence="1">The sequence shown here is derived from an EMBL/GenBank/DDBJ whole genome shotgun (WGS) entry which is preliminary data.</text>
</comment>
<evidence type="ECO:0008006" key="2">
    <source>
        <dbReference type="Google" id="ProtNLM"/>
    </source>
</evidence>
<evidence type="ECO:0000313" key="1">
    <source>
        <dbReference type="EMBL" id="KKN66615.1"/>
    </source>
</evidence>
<dbReference type="SUPFAM" id="SSF101386">
    <property type="entry name" value="all-alpha NTP pyrophosphatases"/>
    <property type="match status" value="1"/>
</dbReference>
<organism evidence="1">
    <name type="scientific">marine sediment metagenome</name>
    <dbReference type="NCBI Taxonomy" id="412755"/>
    <lineage>
        <taxon>unclassified sequences</taxon>
        <taxon>metagenomes</taxon>
        <taxon>ecological metagenomes</taxon>
    </lineage>
</organism>
<proteinExistence type="predicted"/>
<dbReference type="EMBL" id="LAZR01000495">
    <property type="protein sequence ID" value="KKN66615.1"/>
    <property type="molecule type" value="Genomic_DNA"/>
</dbReference>